<sequence>MDAMEEYSEAGLGNQRWARYKWVDVFLYTLLHEYILPWLVGLLMLIPTIKVTINKSRNEEMNRRREAAEGGRRCVKPSPSPFYTTATNASQGTRIEARLPRTYPYTTLLPESRRGANNPQVTSSEHL</sequence>
<feature type="compositionally biased region" description="Polar residues" evidence="1">
    <location>
        <begin position="81"/>
        <end position="93"/>
    </location>
</feature>
<evidence type="ECO:0000256" key="2">
    <source>
        <dbReference type="SAM" id="Phobius"/>
    </source>
</evidence>
<protein>
    <submittedName>
        <fullName evidence="3">Uncharacterized protein</fullName>
    </submittedName>
</protein>
<dbReference type="Proteomes" id="UP000747542">
    <property type="component" value="Unassembled WGS sequence"/>
</dbReference>
<feature type="region of interest" description="Disordered" evidence="1">
    <location>
        <begin position="108"/>
        <end position="127"/>
    </location>
</feature>
<dbReference type="AlphaFoldDB" id="A0A8J5N3G6"/>
<keyword evidence="2" id="KW-1133">Transmembrane helix</keyword>
<gene>
    <name evidence="3" type="ORF">Hamer_G022711</name>
</gene>
<keyword evidence="2" id="KW-0472">Membrane</keyword>
<feature type="region of interest" description="Disordered" evidence="1">
    <location>
        <begin position="58"/>
        <end position="96"/>
    </location>
</feature>
<organism evidence="3 4">
    <name type="scientific">Homarus americanus</name>
    <name type="common">American lobster</name>
    <dbReference type="NCBI Taxonomy" id="6706"/>
    <lineage>
        <taxon>Eukaryota</taxon>
        <taxon>Metazoa</taxon>
        <taxon>Ecdysozoa</taxon>
        <taxon>Arthropoda</taxon>
        <taxon>Crustacea</taxon>
        <taxon>Multicrustacea</taxon>
        <taxon>Malacostraca</taxon>
        <taxon>Eumalacostraca</taxon>
        <taxon>Eucarida</taxon>
        <taxon>Decapoda</taxon>
        <taxon>Pleocyemata</taxon>
        <taxon>Astacidea</taxon>
        <taxon>Nephropoidea</taxon>
        <taxon>Nephropidae</taxon>
        <taxon>Homarus</taxon>
    </lineage>
</organism>
<evidence type="ECO:0000256" key="1">
    <source>
        <dbReference type="SAM" id="MobiDB-lite"/>
    </source>
</evidence>
<accession>A0A8J5N3G6</accession>
<feature type="transmembrane region" description="Helical" evidence="2">
    <location>
        <begin position="35"/>
        <end position="53"/>
    </location>
</feature>
<feature type="compositionally biased region" description="Polar residues" evidence="1">
    <location>
        <begin position="115"/>
        <end position="127"/>
    </location>
</feature>
<dbReference type="EMBL" id="JAHLQT010010864">
    <property type="protein sequence ID" value="KAG7172505.1"/>
    <property type="molecule type" value="Genomic_DNA"/>
</dbReference>
<reference evidence="3" key="1">
    <citation type="journal article" date="2021" name="Sci. Adv.">
        <title>The American lobster genome reveals insights on longevity, neural, and immune adaptations.</title>
        <authorList>
            <person name="Polinski J.M."/>
            <person name="Zimin A.V."/>
            <person name="Clark K.F."/>
            <person name="Kohn A.B."/>
            <person name="Sadowski N."/>
            <person name="Timp W."/>
            <person name="Ptitsyn A."/>
            <person name="Khanna P."/>
            <person name="Romanova D.Y."/>
            <person name="Williams P."/>
            <person name="Greenwood S.J."/>
            <person name="Moroz L.L."/>
            <person name="Walt D.R."/>
            <person name="Bodnar A.G."/>
        </authorList>
    </citation>
    <scope>NUCLEOTIDE SEQUENCE</scope>
    <source>
        <strain evidence="3">GMGI-L3</strain>
    </source>
</reference>
<keyword evidence="2" id="KW-0812">Transmembrane</keyword>
<name>A0A8J5N3G6_HOMAM</name>
<evidence type="ECO:0000313" key="3">
    <source>
        <dbReference type="EMBL" id="KAG7172505.1"/>
    </source>
</evidence>
<proteinExistence type="predicted"/>
<comment type="caution">
    <text evidence="3">The sequence shown here is derived from an EMBL/GenBank/DDBJ whole genome shotgun (WGS) entry which is preliminary data.</text>
</comment>
<evidence type="ECO:0000313" key="4">
    <source>
        <dbReference type="Proteomes" id="UP000747542"/>
    </source>
</evidence>
<keyword evidence="4" id="KW-1185">Reference proteome</keyword>
<feature type="compositionally biased region" description="Basic and acidic residues" evidence="1">
    <location>
        <begin position="58"/>
        <end position="72"/>
    </location>
</feature>